<accession>A0ABU9GU61</accession>
<sequence length="42" mass="4664">MIILTNSSDVGITAQLKNSNLAQYFDGSLTLKTFKPDLKVYD</sequence>
<organism evidence="1 2">
    <name type="scientific">Psychromonas aquatilis</name>
    <dbReference type="NCBI Taxonomy" id="2005072"/>
    <lineage>
        <taxon>Bacteria</taxon>
        <taxon>Pseudomonadati</taxon>
        <taxon>Pseudomonadota</taxon>
        <taxon>Gammaproteobacteria</taxon>
        <taxon>Alteromonadales</taxon>
        <taxon>Psychromonadaceae</taxon>
        <taxon>Psychromonas</taxon>
    </lineage>
</organism>
<dbReference type="Proteomes" id="UP001369082">
    <property type="component" value="Unassembled WGS sequence"/>
</dbReference>
<protein>
    <submittedName>
        <fullName evidence="1">Uncharacterized protein</fullName>
    </submittedName>
</protein>
<reference evidence="1 2" key="1">
    <citation type="submission" date="2024-02" db="EMBL/GenBank/DDBJ databases">
        <title>Bacteria isolated from the canopy kelp, Nereocystis luetkeana.</title>
        <authorList>
            <person name="Pfister C.A."/>
            <person name="Younker I.T."/>
            <person name="Light S.H."/>
        </authorList>
    </citation>
    <scope>NUCLEOTIDE SEQUENCE [LARGE SCALE GENOMIC DNA]</scope>
    <source>
        <strain evidence="1 2">TI.1.05</strain>
    </source>
</reference>
<proteinExistence type="predicted"/>
<gene>
    <name evidence="1" type="ORF">V6256_14345</name>
</gene>
<comment type="caution">
    <text evidence="1">The sequence shown here is derived from an EMBL/GenBank/DDBJ whole genome shotgun (WGS) entry which is preliminary data.</text>
</comment>
<dbReference type="RefSeq" id="WP_341598934.1">
    <property type="nucleotide sequence ID" value="NZ_JBAKAZ010000089.1"/>
</dbReference>
<evidence type="ECO:0000313" key="2">
    <source>
        <dbReference type="Proteomes" id="UP001369082"/>
    </source>
</evidence>
<evidence type="ECO:0000313" key="1">
    <source>
        <dbReference type="EMBL" id="MEL0630786.1"/>
    </source>
</evidence>
<keyword evidence="2" id="KW-1185">Reference proteome</keyword>
<dbReference type="EMBL" id="JBAKAZ010000089">
    <property type="protein sequence ID" value="MEL0630786.1"/>
    <property type="molecule type" value="Genomic_DNA"/>
</dbReference>
<name>A0ABU9GU61_9GAMM</name>